<evidence type="ECO:0000256" key="1">
    <source>
        <dbReference type="ARBA" id="ARBA00010641"/>
    </source>
</evidence>
<evidence type="ECO:0000259" key="5">
    <source>
        <dbReference type="Pfam" id="PF04542"/>
    </source>
</evidence>
<evidence type="ECO:0000256" key="3">
    <source>
        <dbReference type="ARBA" id="ARBA00023082"/>
    </source>
</evidence>
<dbReference type="PANTHER" id="PTHR43133">
    <property type="entry name" value="RNA POLYMERASE ECF-TYPE SIGMA FACTO"/>
    <property type="match status" value="1"/>
</dbReference>
<dbReference type="InterPro" id="IPR013325">
    <property type="entry name" value="RNA_pol_sigma_r2"/>
</dbReference>
<dbReference type="Gene3D" id="1.10.10.10">
    <property type="entry name" value="Winged helix-like DNA-binding domain superfamily/Winged helix DNA-binding domain"/>
    <property type="match status" value="1"/>
</dbReference>
<dbReference type="InterPro" id="IPR007627">
    <property type="entry name" value="RNA_pol_sigma70_r2"/>
</dbReference>
<dbReference type="InterPro" id="IPR039425">
    <property type="entry name" value="RNA_pol_sigma-70-like"/>
</dbReference>
<evidence type="ECO:0000313" key="8">
    <source>
        <dbReference type="Proteomes" id="UP000006755"/>
    </source>
</evidence>
<protein>
    <submittedName>
        <fullName evidence="7">RNA polymerase sigma factor</fullName>
    </submittedName>
</protein>
<gene>
    <name evidence="7" type="ORF">B3C1_03575</name>
</gene>
<dbReference type="GO" id="GO:0003677">
    <property type="term" value="F:DNA binding"/>
    <property type="evidence" value="ECO:0007669"/>
    <property type="project" value="InterPro"/>
</dbReference>
<feature type="domain" description="RNA polymerase sigma factor 70 region 4 type 2" evidence="6">
    <location>
        <begin position="147"/>
        <end position="198"/>
    </location>
</feature>
<dbReference type="Gene3D" id="1.10.1740.10">
    <property type="match status" value="1"/>
</dbReference>
<evidence type="ECO:0000256" key="2">
    <source>
        <dbReference type="ARBA" id="ARBA00023015"/>
    </source>
</evidence>
<dbReference type="SUPFAM" id="SSF88659">
    <property type="entry name" value="Sigma3 and sigma4 domains of RNA polymerase sigma factors"/>
    <property type="match status" value="1"/>
</dbReference>
<feature type="domain" description="RNA polymerase sigma-70 region 2" evidence="5">
    <location>
        <begin position="49"/>
        <end position="115"/>
    </location>
</feature>
<dbReference type="Pfam" id="PF08281">
    <property type="entry name" value="Sigma70_r4_2"/>
    <property type="match status" value="1"/>
</dbReference>
<dbReference type="STRING" id="745411.B3C1_03575"/>
<accession>K2JQ78</accession>
<keyword evidence="2" id="KW-0805">Transcription regulation</keyword>
<dbReference type="InterPro" id="IPR013249">
    <property type="entry name" value="RNA_pol_sigma70_r4_t2"/>
</dbReference>
<dbReference type="Proteomes" id="UP000006755">
    <property type="component" value="Unassembled WGS sequence"/>
</dbReference>
<keyword evidence="4" id="KW-0804">Transcription</keyword>
<comment type="similarity">
    <text evidence="1">Belongs to the sigma-70 factor family. ECF subfamily.</text>
</comment>
<dbReference type="SUPFAM" id="SSF88946">
    <property type="entry name" value="Sigma2 domain of RNA polymerase sigma factors"/>
    <property type="match status" value="1"/>
</dbReference>
<dbReference type="Pfam" id="PF04542">
    <property type="entry name" value="Sigma70_r2"/>
    <property type="match status" value="1"/>
</dbReference>
<dbReference type="InterPro" id="IPR013324">
    <property type="entry name" value="RNA_pol_sigma_r3/r4-like"/>
</dbReference>
<dbReference type="GO" id="GO:0016987">
    <property type="term" value="F:sigma factor activity"/>
    <property type="evidence" value="ECO:0007669"/>
    <property type="project" value="UniProtKB-KW"/>
</dbReference>
<dbReference type="OrthoDB" id="9784272at2"/>
<dbReference type="EMBL" id="AMRI01000004">
    <property type="protein sequence ID" value="EKE76642.1"/>
    <property type="molecule type" value="Genomic_DNA"/>
</dbReference>
<dbReference type="eggNOG" id="COG1595">
    <property type="taxonomic scope" value="Bacteria"/>
</dbReference>
<dbReference type="NCBIfam" id="TIGR02937">
    <property type="entry name" value="sigma70-ECF"/>
    <property type="match status" value="1"/>
</dbReference>
<dbReference type="GO" id="GO:0006352">
    <property type="term" value="P:DNA-templated transcription initiation"/>
    <property type="evidence" value="ECO:0007669"/>
    <property type="project" value="InterPro"/>
</dbReference>
<comment type="caution">
    <text evidence="7">The sequence shown here is derived from an EMBL/GenBank/DDBJ whole genome shotgun (WGS) entry which is preliminary data.</text>
</comment>
<reference evidence="7 8" key="1">
    <citation type="journal article" date="2012" name="J. Bacteriol.">
        <title>Genome Sequence of Gallaecimonas xiamenensis Type Strain 3-C-1.</title>
        <authorList>
            <person name="Lai Q."/>
            <person name="Wang L."/>
            <person name="Wang W."/>
            <person name="Shao Z."/>
        </authorList>
    </citation>
    <scope>NUCLEOTIDE SEQUENCE [LARGE SCALE GENOMIC DNA]</scope>
    <source>
        <strain evidence="7 8">3-C-1</strain>
    </source>
</reference>
<dbReference type="AlphaFoldDB" id="K2JQ78"/>
<proteinExistence type="inferred from homology"/>
<organism evidence="7 8">
    <name type="scientific">Gallaecimonas xiamenensis 3-C-1</name>
    <dbReference type="NCBI Taxonomy" id="745411"/>
    <lineage>
        <taxon>Bacteria</taxon>
        <taxon>Pseudomonadati</taxon>
        <taxon>Pseudomonadota</taxon>
        <taxon>Gammaproteobacteria</taxon>
        <taxon>Enterobacterales</taxon>
        <taxon>Gallaecimonadaceae</taxon>
        <taxon>Gallaecimonas</taxon>
    </lineage>
</organism>
<dbReference type="InterPro" id="IPR014284">
    <property type="entry name" value="RNA_pol_sigma-70_dom"/>
</dbReference>
<keyword evidence="3" id="KW-0731">Sigma factor</keyword>
<dbReference type="InterPro" id="IPR036388">
    <property type="entry name" value="WH-like_DNA-bd_sf"/>
</dbReference>
<evidence type="ECO:0000259" key="6">
    <source>
        <dbReference type="Pfam" id="PF08281"/>
    </source>
</evidence>
<evidence type="ECO:0000313" key="7">
    <source>
        <dbReference type="EMBL" id="EKE76642.1"/>
    </source>
</evidence>
<name>K2JQ78_9GAMM</name>
<keyword evidence="8" id="KW-1185">Reference proteome</keyword>
<dbReference type="CDD" id="cd06171">
    <property type="entry name" value="Sigma70_r4"/>
    <property type="match status" value="1"/>
</dbReference>
<evidence type="ECO:0000256" key="4">
    <source>
        <dbReference type="ARBA" id="ARBA00023163"/>
    </source>
</evidence>
<sequence length="206" mass="23491">MWITAPGTKGYTGTSTPRQVDNNVSADKLAEDLSLIAKARCKEAFRRVFTHFAPRLKAFGFKQFGNEQLAMELVQETLLTLWNKAHLYDPDKAAVSTWVYRVARNQSFDMMRRQAARPETLVADDLWPLDSQDLEPDDLEQQILGDQARACLALLPKAQRQVIEKIYVEDKTQQETAAELGVPLGTVKSRVRLALERLKEHLHRED</sequence>
<dbReference type="PANTHER" id="PTHR43133:SF62">
    <property type="entry name" value="RNA POLYMERASE SIGMA FACTOR SIGZ"/>
    <property type="match status" value="1"/>
</dbReference>